<evidence type="ECO:0000313" key="2">
    <source>
        <dbReference type="Proteomes" id="UP000234479"/>
    </source>
</evidence>
<keyword evidence="2" id="KW-1185">Reference proteome</keyword>
<evidence type="ECO:0000313" key="1">
    <source>
        <dbReference type="EMBL" id="PLR25005.1"/>
    </source>
</evidence>
<gene>
    <name evidence="1" type="ORF">SGCZBJ_12260</name>
</gene>
<proteinExistence type="predicted"/>
<sequence>MKKMVLLALLGLSACETASNRFDVRVGDGEVIGAEFRLCGRQVPLSRSGDRFTGVQPARCEGHGEIQVSFADRQAATCHIGYVTPGLDQVFDFIVRDGRCEAVV</sequence>
<protein>
    <recommendedName>
        <fullName evidence="3">Lipoprotein</fullName>
    </recommendedName>
</protein>
<dbReference type="PROSITE" id="PS51257">
    <property type="entry name" value="PROKAR_LIPOPROTEIN"/>
    <property type="match status" value="1"/>
</dbReference>
<dbReference type="Proteomes" id="UP000234479">
    <property type="component" value="Unassembled WGS sequence"/>
</dbReference>
<accession>A0A2N5DG17</accession>
<name>A0A2N5DG17_9CAUL</name>
<organism evidence="1 2">
    <name type="scientific">Caulobacter zeae</name>
    <dbReference type="NCBI Taxonomy" id="2055137"/>
    <lineage>
        <taxon>Bacteria</taxon>
        <taxon>Pseudomonadati</taxon>
        <taxon>Pseudomonadota</taxon>
        <taxon>Alphaproteobacteria</taxon>
        <taxon>Caulobacterales</taxon>
        <taxon>Caulobacteraceae</taxon>
        <taxon>Caulobacter</taxon>
    </lineage>
</organism>
<dbReference type="EMBL" id="PJRS01000022">
    <property type="protein sequence ID" value="PLR25005.1"/>
    <property type="molecule type" value="Genomic_DNA"/>
</dbReference>
<dbReference type="RefSeq" id="WP_101718281.1">
    <property type="nucleotide sequence ID" value="NZ_PJRS01000022.1"/>
</dbReference>
<evidence type="ECO:0008006" key="3">
    <source>
        <dbReference type="Google" id="ProtNLM"/>
    </source>
</evidence>
<dbReference type="OrthoDB" id="8480915at2"/>
<dbReference type="AlphaFoldDB" id="A0A2N5DG17"/>
<comment type="caution">
    <text evidence="1">The sequence shown here is derived from an EMBL/GenBank/DDBJ whole genome shotgun (WGS) entry which is preliminary data.</text>
</comment>
<reference evidence="1 2" key="1">
    <citation type="submission" date="2017-12" db="EMBL/GenBank/DDBJ databases">
        <title>The genome sequence of Caulobacter sp. 410.</title>
        <authorList>
            <person name="Gao J."/>
            <person name="Mao X."/>
            <person name="Sun J."/>
        </authorList>
    </citation>
    <scope>NUCLEOTIDE SEQUENCE [LARGE SCALE GENOMIC DNA]</scope>
    <source>
        <strain evidence="1 2">410</strain>
    </source>
</reference>